<dbReference type="STRING" id="227321.C8VNM3"/>
<dbReference type="InterPro" id="IPR001138">
    <property type="entry name" value="Zn2Cys6_DnaBD"/>
</dbReference>
<evidence type="ECO:0000259" key="6">
    <source>
        <dbReference type="PROSITE" id="PS50048"/>
    </source>
</evidence>
<dbReference type="InParanoid" id="C8VNM3"/>
<protein>
    <submittedName>
        <fullName evidence="7">Zn(II)2Cys6 transcription factor (Eurofung)</fullName>
    </submittedName>
</protein>
<dbReference type="VEuPathDB" id="FungiDB:AN2367"/>
<dbReference type="PROSITE" id="PS00463">
    <property type="entry name" value="ZN2_CY6_FUNGAL_1"/>
    <property type="match status" value="1"/>
</dbReference>
<keyword evidence="2" id="KW-0238">DNA-binding</keyword>
<dbReference type="KEGG" id="ani:ANIA_02367"/>
<dbReference type="PANTHER" id="PTHR38791">
    <property type="entry name" value="ZN(II)2CYS6 TRANSCRIPTION FACTOR (EUROFUNG)-RELATED-RELATED"/>
    <property type="match status" value="1"/>
</dbReference>
<dbReference type="eggNOG" id="ENOG502SI0U">
    <property type="taxonomic scope" value="Eukaryota"/>
</dbReference>
<dbReference type="Gene3D" id="4.10.240.10">
    <property type="entry name" value="Zn(2)-C6 fungal-type DNA-binding domain"/>
    <property type="match status" value="1"/>
</dbReference>
<sequence>MGTPASKACHNCRRRRLKCDRAVPSCAKCFHTGQECLGYGKLFLWNQGVASRGKMMGKTFPVPGSESVSGSGSKSLPEPYDQKKEATTVPSQDALVYTGPGFFLSGPLLDPLYQSLDESSRRYLSHSDATNANPFRRLVPLCRDYPILRHAINAAGALHISCLHRRTGDPCDADRSVQRRHTFALDPTDPSSRALIDALSAKQRALALLRQALEDVSTIDVDLSIAVVHLFIIFELLSPGGDEWRAHVQGALRLISYLQTLTPRRASPAALIRDTVTSDCLTWYILGSTLTKTTTLSDPFLLSGDIFASLTRAETTSYISLPTTLLHILFRACELSNLVSVSTMLNDPNIDYSGILSQAHTLLQMTKSFDAHAWAFSLERSFDSSRTLSRIHTALAHQNALSTYICRSVDVIASPVALGENTETLVTNIITHLSFVGSTDPIFVATTWPTFIAGAETDNPIYRRWAVDRLSEFWSLMPWGYVRTAIEVMETTWRLRDEAGARGRAGGVLKRESWLQQLKELEKYWLIA</sequence>
<dbReference type="EMBL" id="BN001307">
    <property type="protein sequence ID" value="CBF86702.1"/>
    <property type="molecule type" value="Genomic_DNA"/>
</dbReference>
<dbReference type="InterPro" id="IPR036864">
    <property type="entry name" value="Zn2-C6_fun-type_DNA-bd_sf"/>
</dbReference>
<dbReference type="RefSeq" id="XP_659971.2">
    <property type="nucleotide sequence ID" value="XM_654879.2"/>
</dbReference>
<dbReference type="GO" id="GO:0008270">
    <property type="term" value="F:zinc ion binding"/>
    <property type="evidence" value="ECO:0007669"/>
    <property type="project" value="InterPro"/>
</dbReference>
<keyword evidence="8" id="KW-1185">Reference proteome</keyword>
<feature type="region of interest" description="Disordered" evidence="5">
    <location>
        <begin position="60"/>
        <end position="87"/>
    </location>
</feature>
<evidence type="ECO:0000256" key="1">
    <source>
        <dbReference type="ARBA" id="ARBA00023015"/>
    </source>
</evidence>
<reference evidence="8" key="2">
    <citation type="journal article" date="2009" name="Fungal Genet. Biol.">
        <title>The 2008 update of the Aspergillus nidulans genome annotation: a community effort.</title>
        <authorList>
            <person name="Wortman J.R."/>
            <person name="Gilsenan J.M."/>
            <person name="Joardar V."/>
            <person name="Deegan J."/>
            <person name="Clutterbuck J."/>
            <person name="Andersen M.R."/>
            <person name="Archer D."/>
            <person name="Bencina M."/>
            <person name="Braus G."/>
            <person name="Coutinho P."/>
            <person name="von Dohren H."/>
            <person name="Doonan J."/>
            <person name="Driessen A.J."/>
            <person name="Durek P."/>
            <person name="Espeso E."/>
            <person name="Fekete E."/>
            <person name="Flipphi M."/>
            <person name="Estrada C.G."/>
            <person name="Geysens S."/>
            <person name="Goldman G."/>
            <person name="de Groot P.W."/>
            <person name="Hansen K."/>
            <person name="Harris S.D."/>
            <person name="Heinekamp T."/>
            <person name="Helmstaedt K."/>
            <person name="Henrissat B."/>
            <person name="Hofmann G."/>
            <person name="Homan T."/>
            <person name="Horio T."/>
            <person name="Horiuchi H."/>
            <person name="James S."/>
            <person name="Jones M."/>
            <person name="Karaffa L."/>
            <person name="Karanyi Z."/>
            <person name="Kato M."/>
            <person name="Keller N."/>
            <person name="Kelly D.E."/>
            <person name="Kiel J.A."/>
            <person name="Kim J.M."/>
            <person name="van der Klei I.J."/>
            <person name="Klis F.M."/>
            <person name="Kovalchuk A."/>
            <person name="Krasevec N."/>
            <person name="Kubicek C.P."/>
            <person name="Liu B."/>
            <person name="Maccabe A."/>
            <person name="Meyer V."/>
            <person name="Mirabito P."/>
            <person name="Miskei M."/>
            <person name="Mos M."/>
            <person name="Mullins J."/>
            <person name="Nelson D.R."/>
            <person name="Nielsen J."/>
            <person name="Oakley B.R."/>
            <person name="Osmani S.A."/>
            <person name="Pakula T."/>
            <person name="Paszewski A."/>
            <person name="Paulsen I."/>
            <person name="Pilsyk S."/>
            <person name="Pocsi I."/>
            <person name="Punt P.J."/>
            <person name="Ram A.F."/>
            <person name="Ren Q."/>
            <person name="Robellet X."/>
            <person name="Robson G."/>
            <person name="Seiboth B."/>
            <person name="van Solingen P."/>
            <person name="Specht T."/>
            <person name="Sun J."/>
            <person name="Taheri-Talesh N."/>
            <person name="Takeshita N."/>
            <person name="Ussery D."/>
            <person name="vanKuyk P.A."/>
            <person name="Visser H."/>
            <person name="van de Vondervoort P.J."/>
            <person name="de Vries R.P."/>
            <person name="Walton J."/>
            <person name="Xiang X."/>
            <person name="Xiong Y."/>
            <person name="Zeng A.P."/>
            <person name="Brandt B.W."/>
            <person name="Cornell M.J."/>
            <person name="van den Hondel C.A."/>
            <person name="Visser J."/>
            <person name="Oliver S.G."/>
            <person name="Turner G."/>
        </authorList>
    </citation>
    <scope>GENOME REANNOTATION</scope>
    <source>
        <strain evidence="8">FGSC A4 / ATCC 38163 / CBS 112.46 / NRRL 194 / M139</strain>
    </source>
</reference>
<reference evidence="8" key="1">
    <citation type="journal article" date="2005" name="Nature">
        <title>Sequencing of Aspergillus nidulans and comparative analysis with A. fumigatus and A. oryzae.</title>
        <authorList>
            <person name="Galagan J.E."/>
            <person name="Calvo S.E."/>
            <person name="Cuomo C."/>
            <person name="Ma L.J."/>
            <person name="Wortman J.R."/>
            <person name="Batzoglou S."/>
            <person name="Lee S.I."/>
            <person name="Basturkmen M."/>
            <person name="Spevak C.C."/>
            <person name="Clutterbuck J."/>
            <person name="Kapitonov V."/>
            <person name="Jurka J."/>
            <person name="Scazzocchio C."/>
            <person name="Farman M."/>
            <person name="Butler J."/>
            <person name="Purcell S."/>
            <person name="Harris S."/>
            <person name="Braus G.H."/>
            <person name="Draht O."/>
            <person name="Busch S."/>
            <person name="D'Enfert C."/>
            <person name="Bouchier C."/>
            <person name="Goldman G.H."/>
            <person name="Bell-Pedersen D."/>
            <person name="Griffiths-Jones S."/>
            <person name="Doonan J.H."/>
            <person name="Yu J."/>
            <person name="Vienken K."/>
            <person name="Pain A."/>
            <person name="Freitag M."/>
            <person name="Selker E.U."/>
            <person name="Archer D.B."/>
            <person name="Penalva M.A."/>
            <person name="Oakley B.R."/>
            <person name="Momany M."/>
            <person name="Tanaka T."/>
            <person name="Kumagai T."/>
            <person name="Asai K."/>
            <person name="Machida M."/>
            <person name="Nierman W.C."/>
            <person name="Denning D.W."/>
            <person name="Caddick M."/>
            <person name="Hynes M."/>
            <person name="Paoletti M."/>
            <person name="Fischer R."/>
            <person name="Miller B."/>
            <person name="Dyer P."/>
            <person name="Sachs M.S."/>
            <person name="Osmani S.A."/>
            <person name="Birren B.W."/>
        </authorList>
    </citation>
    <scope>NUCLEOTIDE SEQUENCE [LARGE SCALE GENOMIC DNA]</scope>
    <source>
        <strain evidence="8">FGSC A4 / ATCC 38163 / CBS 112.46 / NRRL 194 / M139</strain>
    </source>
</reference>
<name>C8VNM3_EMENI</name>
<dbReference type="CDD" id="cd00067">
    <property type="entry name" value="GAL4"/>
    <property type="match status" value="1"/>
</dbReference>
<dbReference type="AlphaFoldDB" id="C8VNM3"/>
<dbReference type="GO" id="GO:0003677">
    <property type="term" value="F:DNA binding"/>
    <property type="evidence" value="ECO:0007669"/>
    <property type="project" value="UniProtKB-KW"/>
</dbReference>
<dbReference type="OMA" id="KQKAMGH"/>
<dbReference type="InterPro" id="IPR053175">
    <property type="entry name" value="DHMBA_Reg_Transcription_Factor"/>
</dbReference>
<evidence type="ECO:0000256" key="3">
    <source>
        <dbReference type="ARBA" id="ARBA00023163"/>
    </source>
</evidence>
<evidence type="ECO:0000256" key="4">
    <source>
        <dbReference type="ARBA" id="ARBA00023242"/>
    </source>
</evidence>
<keyword evidence="4" id="KW-0539">Nucleus</keyword>
<dbReference type="Proteomes" id="UP000000560">
    <property type="component" value="Chromosome VII"/>
</dbReference>
<keyword evidence="1" id="KW-0805">Transcription regulation</keyword>
<evidence type="ECO:0000256" key="5">
    <source>
        <dbReference type="SAM" id="MobiDB-lite"/>
    </source>
</evidence>
<dbReference type="GeneID" id="2875202"/>
<dbReference type="HOGENOM" id="CLU_020030_3_1_1"/>
<evidence type="ECO:0000313" key="7">
    <source>
        <dbReference type="EMBL" id="CBF86702.1"/>
    </source>
</evidence>
<gene>
    <name evidence="7" type="ORF">ANIA_02367</name>
</gene>
<dbReference type="SUPFAM" id="SSF57701">
    <property type="entry name" value="Zn2/Cys6 DNA-binding domain"/>
    <property type="match status" value="1"/>
</dbReference>
<accession>C8VNM3</accession>
<feature type="domain" description="Zn(2)-C6 fungal-type" evidence="6">
    <location>
        <begin position="8"/>
        <end position="36"/>
    </location>
</feature>
<evidence type="ECO:0000256" key="2">
    <source>
        <dbReference type="ARBA" id="ARBA00023125"/>
    </source>
</evidence>
<dbReference type="Pfam" id="PF00172">
    <property type="entry name" value="Zn_clus"/>
    <property type="match status" value="1"/>
</dbReference>
<dbReference type="OrthoDB" id="5380854at2759"/>
<keyword evidence="3" id="KW-0804">Transcription</keyword>
<dbReference type="Pfam" id="PF11951">
    <property type="entry name" value="Fungal_trans_2"/>
    <property type="match status" value="1"/>
</dbReference>
<dbReference type="PANTHER" id="PTHR38791:SF11">
    <property type="entry name" value="ZN(II)2CYS6 TRANSCRIPTION FACTOR (EUROFUNG)"/>
    <property type="match status" value="1"/>
</dbReference>
<dbReference type="InterPro" id="IPR021858">
    <property type="entry name" value="Fun_TF"/>
</dbReference>
<organism evidence="7 8">
    <name type="scientific">Emericella nidulans (strain FGSC A4 / ATCC 38163 / CBS 112.46 / NRRL 194 / M139)</name>
    <name type="common">Aspergillus nidulans</name>
    <dbReference type="NCBI Taxonomy" id="227321"/>
    <lineage>
        <taxon>Eukaryota</taxon>
        <taxon>Fungi</taxon>
        <taxon>Dikarya</taxon>
        <taxon>Ascomycota</taxon>
        <taxon>Pezizomycotina</taxon>
        <taxon>Eurotiomycetes</taxon>
        <taxon>Eurotiomycetidae</taxon>
        <taxon>Eurotiales</taxon>
        <taxon>Aspergillaceae</taxon>
        <taxon>Aspergillus</taxon>
        <taxon>Aspergillus subgen. Nidulantes</taxon>
    </lineage>
</organism>
<feature type="compositionally biased region" description="Low complexity" evidence="5">
    <location>
        <begin position="64"/>
        <end position="75"/>
    </location>
</feature>
<evidence type="ECO:0000313" key="8">
    <source>
        <dbReference type="Proteomes" id="UP000000560"/>
    </source>
</evidence>
<dbReference type="PROSITE" id="PS50048">
    <property type="entry name" value="ZN2_CY6_FUNGAL_2"/>
    <property type="match status" value="1"/>
</dbReference>
<dbReference type="GO" id="GO:0000981">
    <property type="term" value="F:DNA-binding transcription factor activity, RNA polymerase II-specific"/>
    <property type="evidence" value="ECO:0007669"/>
    <property type="project" value="InterPro"/>
</dbReference>
<dbReference type="SMART" id="SM00066">
    <property type="entry name" value="GAL4"/>
    <property type="match status" value="1"/>
</dbReference>
<proteinExistence type="predicted"/>